<dbReference type="InterPro" id="IPR045274">
    <property type="entry name" value="WAK-like"/>
</dbReference>
<evidence type="ECO:0000256" key="1">
    <source>
        <dbReference type="ARBA" id="ARBA00022741"/>
    </source>
</evidence>
<dbReference type="Pfam" id="PF00069">
    <property type="entry name" value="Pkinase"/>
    <property type="match status" value="1"/>
</dbReference>
<dbReference type="PANTHER" id="PTHR27005:SF288">
    <property type="entry name" value="OS04G0275100 PROTEIN"/>
    <property type="match status" value="1"/>
</dbReference>
<evidence type="ECO:0000313" key="6">
    <source>
        <dbReference type="Proteomes" id="UP000298652"/>
    </source>
</evidence>
<dbReference type="AlphaFoldDB" id="A0A4V6D3T6"/>
<dbReference type="GO" id="GO:0004674">
    <property type="term" value="F:protein serine/threonine kinase activity"/>
    <property type="evidence" value="ECO:0007669"/>
    <property type="project" value="TreeGrafter"/>
</dbReference>
<dbReference type="EMBL" id="CM016558">
    <property type="protein sequence ID" value="TKW03836.1"/>
    <property type="molecule type" value="Genomic_DNA"/>
</dbReference>
<sequence>MVTSFCEKHNVKVVDMNGKYIPMQRSKQFYRGICTAVFSGLIIFLAVEWIRHKQTIPKQDLIRVIGEGGQGTVFKGYNIDSDNNPVAIKRCKNLDQDRIQEFGQELLILSGVTHKNIVEPLCCSLHFEAPVLTIKASIRTLEIRLRIAAQAAEAIAYLHTLSHPIFHGHVKPANILLDHNLSPKVSDFGCSMIRSAEENLQAVKGTMGYIGPEYLLNFEFTDKSDDATISKQKESLVSVFKEAAKEGKLLELVDREIAEQDNMVLCQVASLADKCLAMTGASRPTMSQVAQELRQLLISPEIHGTGELLAGSPFTVQAGLSSNASYDCTSEATTDYYSPTKEAAMSIEFAR</sequence>
<protein>
    <recommendedName>
        <fullName evidence="4">Protein kinase domain-containing protein</fullName>
    </recommendedName>
</protein>
<evidence type="ECO:0000313" key="5">
    <source>
        <dbReference type="EMBL" id="TKW03836.1"/>
    </source>
</evidence>
<keyword evidence="3" id="KW-1133">Transmembrane helix</keyword>
<dbReference type="PROSITE" id="PS50011">
    <property type="entry name" value="PROTEIN_KINASE_DOM"/>
    <property type="match status" value="1"/>
</dbReference>
<dbReference type="Gene3D" id="1.10.510.10">
    <property type="entry name" value="Transferase(Phosphotransferase) domain 1"/>
    <property type="match status" value="2"/>
</dbReference>
<dbReference type="GO" id="GO:0007166">
    <property type="term" value="P:cell surface receptor signaling pathway"/>
    <property type="evidence" value="ECO:0007669"/>
    <property type="project" value="InterPro"/>
</dbReference>
<keyword evidence="3" id="KW-0472">Membrane</keyword>
<keyword evidence="2" id="KW-0067">ATP-binding</keyword>
<dbReference type="InterPro" id="IPR011009">
    <property type="entry name" value="Kinase-like_dom_sf"/>
</dbReference>
<evidence type="ECO:0000256" key="2">
    <source>
        <dbReference type="ARBA" id="ARBA00022840"/>
    </source>
</evidence>
<dbReference type="SUPFAM" id="SSF56112">
    <property type="entry name" value="Protein kinase-like (PK-like)"/>
    <property type="match status" value="1"/>
</dbReference>
<evidence type="ECO:0000256" key="3">
    <source>
        <dbReference type="SAM" id="Phobius"/>
    </source>
</evidence>
<dbReference type="Proteomes" id="UP000298652">
    <property type="component" value="Chromosome 7"/>
</dbReference>
<name>A0A4V6D3T6_SETVI</name>
<dbReference type="Gramene" id="TKW03836">
    <property type="protein sequence ID" value="TKW03836"/>
    <property type="gene ID" value="SEVIR_7G067800v2"/>
</dbReference>
<keyword evidence="6" id="KW-1185">Reference proteome</keyword>
<keyword evidence="1" id="KW-0547">Nucleotide-binding</keyword>
<reference evidence="5" key="1">
    <citation type="submission" date="2019-03" db="EMBL/GenBank/DDBJ databases">
        <title>WGS assembly of Setaria viridis.</title>
        <authorList>
            <person name="Huang P."/>
            <person name="Jenkins J."/>
            <person name="Grimwood J."/>
            <person name="Barry K."/>
            <person name="Healey A."/>
            <person name="Mamidi S."/>
            <person name="Sreedasyam A."/>
            <person name="Shu S."/>
            <person name="Feldman M."/>
            <person name="Wu J."/>
            <person name="Yu Y."/>
            <person name="Chen C."/>
            <person name="Johnson J."/>
            <person name="Rokhsar D."/>
            <person name="Baxter I."/>
            <person name="Schmutz J."/>
            <person name="Brutnell T."/>
            <person name="Kellogg E."/>
        </authorList>
    </citation>
    <scope>NUCLEOTIDE SEQUENCE [LARGE SCALE GENOMIC DNA]</scope>
</reference>
<gene>
    <name evidence="5" type="ORF">SEVIR_7G067800v2</name>
</gene>
<evidence type="ECO:0000259" key="4">
    <source>
        <dbReference type="PROSITE" id="PS50011"/>
    </source>
</evidence>
<dbReference type="GO" id="GO:0005524">
    <property type="term" value="F:ATP binding"/>
    <property type="evidence" value="ECO:0007669"/>
    <property type="project" value="UniProtKB-KW"/>
</dbReference>
<dbReference type="Gene3D" id="3.30.200.20">
    <property type="entry name" value="Phosphorylase Kinase, domain 1"/>
    <property type="match status" value="1"/>
</dbReference>
<dbReference type="OMA" id="NCLAFRM"/>
<feature type="domain" description="Protein kinase" evidence="4">
    <location>
        <begin position="59"/>
        <end position="297"/>
    </location>
</feature>
<feature type="transmembrane region" description="Helical" evidence="3">
    <location>
        <begin position="29"/>
        <end position="50"/>
    </location>
</feature>
<accession>A0A4V6D3T6</accession>
<dbReference type="PANTHER" id="PTHR27005">
    <property type="entry name" value="WALL-ASSOCIATED RECEPTOR KINASE-LIKE 21"/>
    <property type="match status" value="1"/>
</dbReference>
<dbReference type="GO" id="GO:0005886">
    <property type="term" value="C:plasma membrane"/>
    <property type="evidence" value="ECO:0007669"/>
    <property type="project" value="TreeGrafter"/>
</dbReference>
<dbReference type="InterPro" id="IPR000719">
    <property type="entry name" value="Prot_kinase_dom"/>
</dbReference>
<keyword evidence="3" id="KW-0812">Transmembrane</keyword>
<proteinExistence type="predicted"/>
<organism evidence="5 6">
    <name type="scientific">Setaria viridis</name>
    <name type="common">Green bristlegrass</name>
    <name type="synonym">Setaria italica subsp. viridis</name>
    <dbReference type="NCBI Taxonomy" id="4556"/>
    <lineage>
        <taxon>Eukaryota</taxon>
        <taxon>Viridiplantae</taxon>
        <taxon>Streptophyta</taxon>
        <taxon>Embryophyta</taxon>
        <taxon>Tracheophyta</taxon>
        <taxon>Spermatophyta</taxon>
        <taxon>Magnoliopsida</taxon>
        <taxon>Liliopsida</taxon>
        <taxon>Poales</taxon>
        <taxon>Poaceae</taxon>
        <taxon>PACMAD clade</taxon>
        <taxon>Panicoideae</taxon>
        <taxon>Panicodae</taxon>
        <taxon>Paniceae</taxon>
        <taxon>Cenchrinae</taxon>
        <taxon>Setaria</taxon>
    </lineage>
</organism>